<feature type="region of interest" description="Disordered" evidence="1">
    <location>
        <begin position="48"/>
        <end position="107"/>
    </location>
</feature>
<protein>
    <submittedName>
        <fullName evidence="4">Nucleolin-like</fullName>
    </submittedName>
</protein>
<gene>
    <name evidence="2" type="ORF">HPBE_LOCUS19852</name>
</gene>
<sequence>MRVGSRGRLSTISKTCNVMNHWHHVEERTSPPRTVLRDRKIRLLVESDDEDGEVVQDDVDAEDDDLVLPTDDDDGSESEVIESEAEDEDKEASKSDFEAPNRWNIAT</sequence>
<evidence type="ECO:0000256" key="1">
    <source>
        <dbReference type="SAM" id="MobiDB-lite"/>
    </source>
</evidence>
<accession>A0A3P8C7F1</accession>
<dbReference type="WBParaSite" id="HPBE_0001985301-mRNA-1">
    <property type="protein sequence ID" value="HPBE_0001985301-mRNA-1"/>
    <property type="gene ID" value="HPBE_0001985301"/>
</dbReference>
<evidence type="ECO:0000313" key="3">
    <source>
        <dbReference type="Proteomes" id="UP000050761"/>
    </source>
</evidence>
<evidence type="ECO:0000313" key="2">
    <source>
        <dbReference type="EMBL" id="VDP17028.1"/>
    </source>
</evidence>
<accession>A0A183GCF9</accession>
<keyword evidence="3" id="KW-1185">Reference proteome</keyword>
<reference evidence="2 3" key="1">
    <citation type="submission" date="2018-11" db="EMBL/GenBank/DDBJ databases">
        <authorList>
            <consortium name="Pathogen Informatics"/>
        </authorList>
    </citation>
    <scope>NUCLEOTIDE SEQUENCE [LARGE SCALE GENOMIC DNA]</scope>
</reference>
<proteinExistence type="predicted"/>
<dbReference type="EMBL" id="UZAH01031665">
    <property type="protein sequence ID" value="VDP17028.1"/>
    <property type="molecule type" value="Genomic_DNA"/>
</dbReference>
<reference evidence="4" key="2">
    <citation type="submission" date="2019-09" db="UniProtKB">
        <authorList>
            <consortium name="WormBaseParasite"/>
        </authorList>
    </citation>
    <scope>IDENTIFICATION</scope>
</reference>
<evidence type="ECO:0000313" key="4">
    <source>
        <dbReference type="WBParaSite" id="HPBE_0001985301-mRNA-1"/>
    </source>
</evidence>
<name>A0A183GCF9_HELPZ</name>
<dbReference type="Proteomes" id="UP000050761">
    <property type="component" value="Unassembled WGS sequence"/>
</dbReference>
<feature type="compositionally biased region" description="Acidic residues" evidence="1">
    <location>
        <begin position="48"/>
        <end position="90"/>
    </location>
</feature>
<dbReference type="AlphaFoldDB" id="A0A183GCF9"/>
<organism evidence="3 4">
    <name type="scientific">Heligmosomoides polygyrus</name>
    <name type="common">Parasitic roundworm</name>
    <dbReference type="NCBI Taxonomy" id="6339"/>
    <lineage>
        <taxon>Eukaryota</taxon>
        <taxon>Metazoa</taxon>
        <taxon>Ecdysozoa</taxon>
        <taxon>Nematoda</taxon>
        <taxon>Chromadorea</taxon>
        <taxon>Rhabditida</taxon>
        <taxon>Rhabditina</taxon>
        <taxon>Rhabditomorpha</taxon>
        <taxon>Strongyloidea</taxon>
        <taxon>Heligmosomidae</taxon>
        <taxon>Heligmosomoides</taxon>
    </lineage>
</organism>